<dbReference type="Proteomes" id="UP001314170">
    <property type="component" value="Unassembled WGS sequence"/>
</dbReference>
<gene>
    <name evidence="1" type="ORF">DCAF_LOCUS27777</name>
</gene>
<keyword evidence="2" id="KW-1185">Reference proteome</keyword>
<sequence>MWEQCERCLEMVGECAFRGLMEWSFIKLLPFGGEGDVVEICGSGERSLCLGGTYGVGWGIARTRAWHVGLGFWDGVWEDKDIEDWAGGSSVWSDGRVVIGRLPYDNDLSENPT</sequence>
<dbReference type="AlphaFoldDB" id="A0AAV1SXA7"/>
<proteinExistence type="predicted"/>
<protein>
    <submittedName>
        <fullName evidence="1">Uncharacterized protein</fullName>
    </submittedName>
</protein>
<dbReference type="EMBL" id="CAWUPB010001199">
    <property type="protein sequence ID" value="CAK7357488.1"/>
    <property type="molecule type" value="Genomic_DNA"/>
</dbReference>
<accession>A0AAV1SXA7</accession>
<organism evidence="1 2">
    <name type="scientific">Dovyalis caffra</name>
    <dbReference type="NCBI Taxonomy" id="77055"/>
    <lineage>
        <taxon>Eukaryota</taxon>
        <taxon>Viridiplantae</taxon>
        <taxon>Streptophyta</taxon>
        <taxon>Embryophyta</taxon>
        <taxon>Tracheophyta</taxon>
        <taxon>Spermatophyta</taxon>
        <taxon>Magnoliopsida</taxon>
        <taxon>eudicotyledons</taxon>
        <taxon>Gunneridae</taxon>
        <taxon>Pentapetalae</taxon>
        <taxon>rosids</taxon>
        <taxon>fabids</taxon>
        <taxon>Malpighiales</taxon>
        <taxon>Salicaceae</taxon>
        <taxon>Flacourtieae</taxon>
        <taxon>Dovyalis</taxon>
    </lineage>
</organism>
<evidence type="ECO:0000313" key="1">
    <source>
        <dbReference type="EMBL" id="CAK7357488.1"/>
    </source>
</evidence>
<reference evidence="1 2" key="1">
    <citation type="submission" date="2024-01" db="EMBL/GenBank/DDBJ databases">
        <authorList>
            <person name="Waweru B."/>
        </authorList>
    </citation>
    <scope>NUCLEOTIDE SEQUENCE [LARGE SCALE GENOMIC DNA]</scope>
</reference>
<comment type="caution">
    <text evidence="1">The sequence shown here is derived from an EMBL/GenBank/DDBJ whole genome shotgun (WGS) entry which is preliminary data.</text>
</comment>
<name>A0AAV1SXA7_9ROSI</name>
<evidence type="ECO:0000313" key="2">
    <source>
        <dbReference type="Proteomes" id="UP001314170"/>
    </source>
</evidence>